<dbReference type="InterPro" id="IPR022343">
    <property type="entry name" value="GCR1-cAMP_receptor"/>
</dbReference>
<feature type="transmembrane region" description="Helical" evidence="6">
    <location>
        <begin position="624"/>
        <end position="644"/>
    </location>
</feature>
<name>V4AHX2_LOTGI</name>
<evidence type="ECO:0000256" key="1">
    <source>
        <dbReference type="ARBA" id="ARBA00004141"/>
    </source>
</evidence>
<dbReference type="PROSITE" id="PS50261">
    <property type="entry name" value="G_PROTEIN_RECEP_F2_4"/>
    <property type="match status" value="1"/>
</dbReference>
<dbReference type="HOGENOM" id="CLU_007551_1_0_1"/>
<dbReference type="Pfam" id="PF00002">
    <property type="entry name" value="7tm_2"/>
    <property type="match status" value="1"/>
</dbReference>
<dbReference type="KEGG" id="lgi:LOTGIDRAFT_171200"/>
<evidence type="ECO:0000256" key="7">
    <source>
        <dbReference type="SAM" id="SignalP"/>
    </source>
</evidence>
<feature type="transmembrane region" description="Helical" evidence="6">
    <location>
        <begin position="564"/>
        <end position="585"/>
    </location>
</feature>
<dbReference type="SMART" id="SM00201">
    <property type="entry name" value="SO"/>
    <property type="match status" value="1"/>
</dbReference>
<reference evidence="10 11" key="1">
    <citation type="journal article" date="2013" name="Nature">
        <title>Insights into bilaterian evolution from three spiralian genomes.</title>
        <authorList>
            <person name="Simakov O."/>
            <person name="Marletaz F."/>
            <person name="Cho S.J."/>
            <person name="Edsinger-Gonzales E."/>
            <person name="Havlak P."/>
            <person name="Hellsten U."/>
            <person name="Kuo D.H."/>
            <person name="Larsson T."/>
            <person name="Lv J."/>
            <person name="Arendt D."/>
            <person name="Savage R."/>
            <person name="Osoegawa K."/>
            <person name="de Jong P."/>
            <person name="Grimwood J."/>
            <person name="Chapman J.A."/>
            <person name="Shapiro H."/>
            <person name="Aerts A."/>
            <person name="Otillar R.P."/>
            <person name="Terry A.Y."/>
            <person name="Boore J.L."/>
            <person name="Grigoriev I.V."/>
            <person name="Lindberg D.R."/>
            <person name="Seaver E.C."/>
            <person name="Weisblat D.A."/>
            <person name="Putnam N.H."/>
            <person name="Rokhsar D.S."/>
        </authorList>
    </citation>
    <scope>NUCLEOTIDE SEQUENCE [LARGE SCALE GENOMIC DNA]</scope>
</reference>
<dbReference type="PANTHER" id="PTHR45902:SF1">
    <property type="entry name" value="LATROPHILIN RECEPTOR-LIKE PROTEIN A"/>
    <property type="match status" value="1"/>
</dbReference>
<feature type="transmembrane region" description="Helical" evidence="6">
    <location>
        <begin position="597"/>
        <end position="618"/>
    </location>
</feature>
<dbReference type="Proteomes" id="UP000030746">
    <property type="component" value="Unassembled WGS sequence"/>
</dbReference>
<dbReference type="PRINTS" id="PR02001">
    <property type="entry name" value="GCR1CAMPR"/>
</dbReference>
<protein>
    <recommendedName>
        <fullName evidence="12">G-protein coupled receptors family 2 profile 2 domain-containing protein</fullName>
    </recommendedName>
</protein>
<sequence>MVDTSLNTVSILGLILSVAFLEGHLITDLVLEDCAEPSCKGRCFQERFNASANVFQCRCDLNCSVYQDCCYDYNETCTHIQASTEPLEIQPNTDLEILLINEHLTCNSLIIIHNVRRAHYWMIGKCPKNYPQDKLKMRCEDVEAHPYSKVPVTAAVTKRHFRNIYCAFCHEGISFRRSKYIFWKSDIFCKDNYSQVTFSDISKKLENGKCSVRLVLPNDMHNLRSCLPLSVSQACHNHTGLTSSDCQSHQRVVWHPTSHRLFKNPSCASCEGIAGKISSGVHNCVQKYRISSFWPSTGGVMFNFDFSGATLNSDGRVLVPHIQSCKIDEVYDEVFDLCSRLYCPSGFAPINGNCVTRRKMHEGSFIISIGYNDSGNVNDTEKLVQRLETELSYYSSSWHTRKQKDYLIHIRFRSNFSVSILLTSVMEVITQFGIGTSDSIINLMFGTSGSCRNITRIESTSDFLEFMANKSDNVNFRAILIPIENQSVEICYHRTMPNCTSIKYEEGQFSVHNDTVQISDSGQLYSEDEFVIYKNSVYICRNLSRYYTDMLWEKFFSVTIDSTLSAVVVGVSITSCLMTLLAYLVLPHLRNGPGKIIMSMTLSLLLAQSFGRIFQLLTDPTNCSIFGAITHSLWLSVFLWTSVMMVDIARSMRISGQTVTATTKYVIYAAMAWLLPALVVALLSTLDGLDVAYFGYGYSYGNNCWIIDPNLAFYTVGIPMILCMIINTIGFIIIIAALIPKAKVLGKTVLMSRKRQLAKIFFKLSMINGGTWFILLLANLTQLEFMWYLNVLFNGLSGLYIFLSFVCNKKVLTALKEKCLLRSRSQTLYTTHS</sequence>
<feature type="domain" description="SMB" evidence="9">
    <location>
        <begin position="35"/>
        <end position="83"/>
    </location>
</feature>
<dbReference type="InterPro" id="IPR001212">
    <property type="entry name" value="Somatomedin_B_dom"/>
</dbReference>
<feature type="signal peptide" evidence="7">
    <location>
        <begin position="1"/>
        <end position="23"/>
    </location>
</feature>
<evidence type="ECO:0000313" key="11">
    <source>
        <dbReference type="Proteomes" id="UP000030746"/>
    </source>
</evidence>
<dbReference type="OrthoDB" id="6134459at2759"/>
<evidence type="ECO:0000256" key="6">
    <source>
        <dbReference type="SAM" id="Phobius"/>
    </source>
</evidence>
<dbReference type="InterPro" id="IPR017981">
    <property type="entry name" value="GPCR_2-like_7TM"/>
</dbReference>
<evidence type="ECO:0000259" key="8">
    <source>
        <dbReference type="PROSITE" id="PS50261"/>
    </source>
</evidence>
<dbReference type="CTD" id="20241683"/>
<dbReference type="RefSeq" id="XP_009045643.1">
    <property type="nucleotide sequence ID" value="XM_009047395.1"/>
</dbReference>
<dbReference type="GO" id="GO:0016020">
    <property type="term" value="C:membrane"/>
    <property type="evidence" value="ECO:0007669"/>
    <property type="project" value="UniProtKB-SubCell"/>
</dbReference>
<dbReference type="Gene3D" id="1.20.1070.10">
    <property type="entry name" value="Rhodopsin 7-helix transmembrane proteins"/>
    <property type="match status" value="1"/>
</dbReference>
<proteinExistence type="predicted"/>
<evidence type="ECO:0000259" key="9">
    <source>
        <dbReference type="PROSITE" id="PS50958"/>
    </source>
</evidence>
<dbReference type="EMBL" id="KB199929">
    <property type="protein sequence ID" value="ESP03669.1"/>
    <property type="molecule type" value="Genomic_DNA"/>
</dbReference>
<dbReference type="CDD" id="cd15039">
    <property type="entry name" value="7tmB3_Methuselah-like"/>
    <property type="match status" value="1"/>
</dbReference>
<dbReference type="AlphaFoldDB" id="V4AHX2"/>
<keyword evidence="5" id="KW-1015">Disulfide bond</keyword>
<dbReference type="PANTHER" id="PTHR45902">
    <property type="entry name" value="LATROPHILIN RECEPTOR-LIKE PROTEIN A"/>
    <property type="match status" value="1"/>
</dbReference>
<feature type="transmembrane region" description="Helical" evidence="6">
    <location>
        <begin position="711"/>
        <end position="739"/>
    </location>
</feature>
<evidence type="ECO:0000256" key="5">
    <source>
        <dbReference type="ARBA" id="ARBA00023157"/>
    </source>
</evidence>
<keyword evidence="4 6" id="KW-0472">Membrane</keyword>
<evidence type="ECO:0000256" key="3">
    <source>
        <dbReference type="ARBA" id="ARBA00022989"/>
    </source>
</evidence>
<dbReference type="GO" id="GO:0004930">
    <property type="term" value="F:G protein-coupled receptor activity"/>
    <property type="evidence" value="ECO:0007669"/>
    <property type="project" value="InterPro"/>
</dbReference>
<dbReference type="GO" id="GO:0007166">
    <property type="term" value="P:cell surface receptor signaling pathway"/>
    <property type="evidence" value="ECO:0007669"/>
    <property type="project" value="InterPro"/>
</dbReference>
<evidence type="ECO:0008006" key="12">
    <source>
        <dbReference type="Google" id="ProtNLM"/>
    </source>
</evidence>
<feature type="chain" id="PRO_5004717212" description="G-protein coupled receptors family 2 profile 2 domain-containing protein" evidence="7">
    <location>
        <begin position="24"/>
        <end position="833"/>
    </location>
</feature>
<dbReference type="OMA" id="AYSSFIC"/>
<feature type="transmembrane region" description="Helical" evidence="6">
    <location>
        <begin position="785"/>
        <end position="806"/>
    </location>
</feature>
<feature type="domain" description="G-protein coupled receptors family 2 profile 2" evidence="8">
    <location>
        <begin position="561"/>
        <end position="809"/>
    </location>
</feature>
<keyword evidence="3 6" id="KW-1133">Transmembrane helix</keyword>
<gene>
    <name evidence="10" type="ORF">LOTGIDRAFT_171200</name>
</gene>
<comment type="subcellular location">
    <subcellularLocation>
        <location evidence="1">Membrane</location>
        <topology evidence="1">Multi-pass membrane protein</topology>
    </subcellularLocation>
</comment>
<dbReference type="GeneID" id="20241683"/>
<dbReference type="Gene3D" id="4.10.410.20">
    <property type="match status" value="1"/>
</dbReference>
<organism evidence="10 11">
    <name type="scientific">Lottia gigantea</name>
    <name type="common">Giant owl limpet</name>
    <dbReference type="NCBI Taxonomy" id="225164"/>
    <lineage>
        <taxon>Eukaryota</taxon>
        <taxon>Metazoa</taxon>
        <taxon>Spiralia</taxon>
        <taxon>Lophotrochozoa</taxon>
        <taxon>Mollusca</taxon>
        <taxon>Gastropoda</taxon>
        <taxon>Patellogastropoda</taxon>
        <taxon>Lottioidea</taxon>
        <taxon>Lottiidae</taxon>
        <taxon>Lottia</taxon>
    </lineage>
</organism>
<evidence type="ECO:0000256" key="2">
    <source>
        <dbReference type="ARBA" id="ARBA00022692"/>
    </source>
</evidence>
<feature type="transmembrane region" description="Helical" evidence="6">
    <location>
        <begin position="665"/>
        <end position="686"/>
    </location>
</feature>
<dbReference type="InterPro" id="IPR036024">
    <property type="entry name" value="Somatomedin_B-like_dom_sf"/>
</dbReference>
<evidence type="ECO:0000313" key="10">
    <source>
        <dbReference type="EMBL" id="ESP03669.1"/>
    </source>
</evidence>
<dbReference type="PROSITE" id="PS00524">
    <property type="entry name" value="SMB_1"/>
    <property type="match status" value="1"/>
</dbReference>
<evidence type="ECO:0000256" key="4">
    <source>
        <dbReference type="ARBA" id="ARBA00023136"/>
    </source>
</evidence>
<dbReference type="InterPro" id="IPR053231">
    <property type="entry name" value="GPCR_LN-TM7"/>
</dbReference>
<feature type="transmembrane region" description="Helical" evidence="6">
    <location>
        <begin position="760"/>
        <end position="779"/>
    </location>
</feature>
<keyword evidence="2 6" id="KW-0812">Transmembrane</keyword>
<accession>V4AHX2</accession>
<dbReference type="PROSITE" id="PS50958">
    <property type="entry name" value="SMB_2"/>
    <property type="match status" value="1"/>
</dbReference>
<keyword evidence="7" id="KW-0732">Signal</keyword>
<keyword evidence="11" id="KW-1185">Reference proteome</keyword>
<dbReference type="InterPro" id="IPR000832">
    <property type="entry name" value="GPCR_2_secretin-like"/>
</dbReference>
<dbReference type="Pfam" id="PF01033">
    <property type="entry name" value="Somatomedin_B"/>
    <property type="match status" value="1"/>
</dbReference>
<dbReference type="SUPFAM" id="SSF90188">
    <property type="entry name" value="Somatomedin B domain"/>
    <property type="match status" value="1"/>
</dbReference>